<keyword evidence="2" id="KW-0812">Transmembrane</keyword>
<name>A0A8H7XLQ6_PSICU</name>
<feature type="region of interest" description="Disordered" evidence="1">
    <location>
        <begin position="418"/>
        <end position="464"/>
    </location>
</feature>
<feature type="compositionally biased region" description="Acidic residues" evidence="1">
    <location>
        <begin position="711"/>
        <end position="725"/>
    </location>
</feature>
<feature type="compositionally biased region" description="Acidic residues" evidence="1">
    <location>
        <begin position="527"/>
        <end position="546"/>
    </location>
</feature>
<gene>
    <name evidence="4" type="ORF">JR316_013117</name>
</gene>
<protein>
    <recommendedName>
        <fullName evidence="3">F-box domain-containing protein</fullName>
    </recommendedName>
</protein>
<dbReference type="Gene3D" id="1.20.1280.50">
    <property type="match status" value="1"/>
</dbReference>
<evidence type="ECO:0000256" key="1">
    <source>
        <dbReference type="SAM" id="MobiDB-lite"/>
    </source>
</evidence>
<feature type="region of interest" description="Disordered" evidence="1">
    <location>
        <begin position="759"/>
        <end position="780"/>
    </location>
</feature>
<feature type="compositionally biased region" description="Basic and acidic residues" evidence="1">
    <location>
        <begin position="583"/>
        <end position="615"/>
    </location>
</feature>
<feature type="compositionally biased region" description="Basic and acidic residues" evidence="1">
    <location>
        <begin position="726"/>
        <end position="738"/>
    </location>
</feature>
<sequence length="925" mass="103575">MRLIDLPPELLIQTFSFLPPADLLSCQLSCTFLNSIVHNSLVLQYGAALVASGTVDNPCSILPLSSKLSALRDAERAWAKLSPTFTKRIKVSEDQCGVYDLSGGVYLLSNAARRELMYLRLPTTKQEARQATWHVLSSKKTIIDIGLCLFEHDLIVIVSTTPSRASTPSQPLYDIEMQYLQFSTGLPHPRAVHKNAHVMSSPWEKPAIGIEIVGENLVLILTFINRGRTDDRVFIYDWMSDVVKVSFLAPHRSYSGLLFLTPNLILLPNTTTNSLDIFRIPEKPTLGIPQPVLILRLPELADERVMGGITCRAEPNPVGEGWWAGERARSAARLVAASSESASTTTEPGATTESLPTRPFLPPPASAICLFEIRVLALRLHLHHGAWNMGLEFRDRFTFVVRREGFVRLVEKCGEFGEGEDAETSTATTNEPTASNEPQNQTQQPAQQPPTQRTPPTLPYASWGPPITRWFNSDRVSSRWITVSAGERLVRMEDRPDNWVGEGLGGNRRRRRRSRTPPEGGDANADGVEDEVVEVEDEEDIDEDEADDFPRFMRPFTVVDFRPEFVERVAKVYDAAEAKAKAEAEAKRQEEEEMARKSGEAEVVDKGKGKRKQDESGEEEDEKNGSKPFVRHSDWMPLRMRVRDDDEEHGEEVGHGHEDHSTQQDLPSQPQYRQYKRRRAGVRSRMDTGADAGEGAGTSASVQAHDNALTNDEEEIAMDTSEDEGEWHTADEGEHEDGYDYAIVIDDDSDDEENHYIIGGVGEDDDEDEDQWTDTEGDGEHFDGAMGMEHTGLAIASPFMHGTHQFFSSPPSPEIHPIPRMRLLRGMDTVEPADAFAEHVEGGLPCVQVESEREWGFDGVLMDEERVVGVYVSACPFRAFLFSTSLFDDLQALSCFPIPRSFMFLLRFIFNPLFFLLSIFCMFCP</sequence>
<comment type="caution">
    <text evidence="4">The sequence shown here is derived from an EMBL/GenBank/DDBJ whole genome shotgun (WGS) entry which is preliminary data.</text>
</comment>
<feature type="transmembrane region" description="Helical" evidence="2">
    <location>
        <begin position="902"/>
        <end position="924"/>
    </location>
</feature>
<dbReference type="InterPro" id="IPR036047">
    <property type="entry name" value="F-box-like_dom_sf"/>
</dbReference>
<reference evidence="4" key="1">
    <citation type="submission" date="2021-02" db="EMBL/GenBank/DDBJ databases">
        <title>Psilocybe cubensis genome.</title>
        <authorList>
            <person name="Mckernan K.J."/>
            <person name="Crawford S."/>
            <person name="Trippe A."/>
            <person name="Kane L.T."/>
            <person name="Mclaughlin S."/>
        </authorList>
    </citation>
    <scope>NUCLEOTIDE SEQUENCE [LARGE SCALE GENOMIC DNA]</scope>
    <source>
        <strain evidence="4">MGC-MH-2018</strain>
    </source>
</reference>
<feature type="region of interest" description="Disordered" evidence="1">
    <location>
        <begin position="583"/>
        <end position="739"/>
    </location>
</feature>
<keyword evidence="2" id="KW-0472">Membrane</keyword>
<dbReference type="Pfam" id="PF12937">
    <property type="entry name" value="F-box-like"/>
    <property type="match status" value="1"/>
</dbReference>
<dbReference type="EMBL" id="JAFIQS010000022">
    <property type="protein sequence ID" value="KAG5161983.1"/>
    <property type="molecule type" value="Genomic_DNA"/>
</dbReference>
<feature type="compositionally biased region" description="Basic and acidic residues" evidence="1">
    <location>
        <begin position="651"/>
        <end position="662"/>
    </location>
</feature>
<feature type="compositionally biased region" description="Low complexity" evidence="1">
    <location>
        <begin position="335"/>
        <end position="354"/>
    </location>
</feature>
<feature type="domain" description="F-box" evidence="3">
    <location>
        <begin position="1"/>
        <end position="46"/>
    </location>
</feature>
<dbReference type="CDD" id="cd09917">
    <property type="entry name" value="F-box_SF"/>
    <property type="match status" value="1"/>
</dbReference>
<feature type="region of interest" description="Disordered" evidence="1">
    <location>
        <begin position="335"/>
        <end position="358"/>
    </location>
</feature>
<feature type="compositionally biased region" description="Polar residues" evidence="1">
    <location>
        <begin position="663"/>
        <end position="672"/>
    </location>
</feature>
<dbReference type="AlphaFoldDB" id="A0A8H7XLQ6"/>
<proteinExistence type="predicted"/>
<evidence type="ECO:0000313" key="4">
    <source>
        <dbReference type="EMBL" id="KAG5161983.1"/>
    </source>
</evidence>
<accession>A0A8H7XLQ6</accession>
<feature type="region of interest" description="Disordered" evidence="1">
    <location>
        <begin position="496"/>
        <end position="546"/>
    </location>
</feature>
<keyword evidence="2" id="KW-1133">Transmembrane helix</keyword>
<feature type="compositionally biased region" description="Polar residues" evidence="1">
    <location>
        <begin position="424"/>
        <end position="437"/>
    </location>
</feature>
<dbReference type="InterPro" id="IPR001810">
    <property type="entry name" value="F-box_dom"/>
</dbReference>
<dbReference type="PROSITE" id="PS50181">
    <property type="entry name" value="FBOX"/>
    <property type="match status" value="1"/>
</dbReference>
<feature type="compositionally biased region" description="Acidic residues" evidence="1">
    <location>
        <begin position="762"/>
        <end position="777"/>
    </location>
</feature>
<feature type="compositionally biased region" description="Low complexity" evidence="1">
    <location>
        <begin position="438"/>
        <end position="451"/>
    </location>
</feature>
<dbReference type="SUPFAM" id="SSF81383">
    <property type="entry name" value="F-box domain"/>
    <property type="match status" value="1"/>
</dbReference>
<evidence type="ECO:0000259" key="3">
    <source>
        <dbReference type="PROSITE" id="PS50181"/>
    </source>
</evidence>
<organism evidence="4">
    <name type="scientific">Psilocybe cubensis</name>
    <name type="common">Psychedelic mushroom</name>
    <name type="synonym">Stropharia cubensis</name>
    <dbReference type="NCBI Taxonomy" id="181762"/>
    <lineage>
        <taxon>Eukaryota</taxon>
        <taxon>Fungi</taxon>
        <taxon>Dikarya</taxon>
        <taxon>Basidiomycota</taxon>
        <taxon>Agaricomycotina</taxon>
        <taxon>Agaricomycetes</taxon>
        <taxon>Agaricomycetidae</taxon>
        <taxon>Agaricales</taxon>
        <taxon>Agaricineae</taxon>
        <taxon>Strophariaceae</taxon>
        <taxon>Psilocybe</taxon>
    </lineage>
</organism>
<feature type="compositionally biased region" description="Low complexity" evidence="1">
    <location>
        <begin position="687"/>
        <end position="701"/>
    </location>
</feature>
<evidence type="ECO:0000256" key="2">
    <source>
        <dbReference type="SAM" id="Phobius"/>
    </source>
</evidence>